<dbReference type="EMBL" id="ML978961">
    <property type="protein sequence ID" value="KAF1931069.1"/>
    <property type="molecule type" value="Genomic_DNA"/>
</dbReference>
<protein>
    <submittedName>
        <fullName evidence="1">Uncharacterized protein</fullName>
    </submittedName>
</protein>
<dbReference type="RefSeq" id="XP_033451317.1">
    <property type="nucleotide sequence ID" value="XM_033588670.1"/>
</dbReference>
<name>A0A6A5RU38_9PLEO</name>
<accession>A0A6A5RU38</accession>
<evidence type="ECO:0000313" key="1">
    <source>
        <dbReference type="EMBL" id="KAF1931069.1"/>
    </source>
</evidence>
<dbReference type="GeneID" id="54346317"/>
<keyword evidence="2" id="KW-1185">Reference proteome</keyword>
<gene>
    <name evidence="1" type="ORF">M421DRAFT_2591</name>
</gene>
<evidence type="ECO:0000313" key="2">
    <source>
        <dbReference type="Proteomes" id="UP000800082"/>
    </source>
</evidence>
<organism evidence="1 2">
    <name type="scientific">Didymella exigua CBS 183.55</name>
    <dbReference type="NCBI Taxonomy" id="1150837"/>
    <lineage>
        <taxon>Eukaryota</taxon>
        <taxon>Fungi</taxon>
        <taxon>Dikarya</taxon>
        <taxon>Ascomycota</taxon>
        <taxon>Pezizomycotina</taxon>
        <taxon>Dothideomycetes</taxon>
        <taxon>Pleosporomycetidae</taxon>
        <taxon>Pleosporales</taxon>
        <taxon>Pleosporineae</taxon>
        <taxon>Didymellaceae</taxon>
        <taxon>Didymella</taxon>
    </lineage>
</organism>
<proteinExistence type="predicted"/>
<dbReference type="AlphaFoldDB" id="A0A6A5RU38"/>
<dbReference type="OrthoDB" id="3766937at2759"/>
<reference evidence="1" key="1">
    <citation type="journal article" date="2020" name="Stud. Mycol.">
        <title>101 Dothideomycetes genomes: a test case for predicting lifestyles and emergence of pathogens.</title>
        <authorList>
            <person name="Haridas S."/>
            <person name="Albert R."/>
            <person name="Binder M."/>
            <person name="Bloem J."/>
            <person name="Labutti K."/>
            <person name="Salamov A."/>
            <person name="Andreopoulos B."/>
            <person name="Baker S."/>
            <person name="Barry K."/>
            <person name="Bills G."/>
            <person name="Bluhm B."/>
            <person name="Cannon C."/>
            <person name="Castanera R."/>
            <person name="Culley D."/>
            <person name="Daum C."/>
            <person name="Ezra D."/>
            <person name="Gonzalez J."/>
            <person name="Henrissat B."/>
            <person name="Kuo A."/>
            <person name="Liang C."/>
            <person name="Lipzen A."/>
            <person name="Lutzoni F."/>
            <person name="Magnuson J."/>
            <person name="Mondo S."/>
            <person name="Nolan M."/>
            <person name="Ohm R."/>
            <person name="Pangilinan J."/>
            <person name="Park H.-J."/>
            <person name="Ramirez L."/>
            <person name="Alfaro M."/>
            <person name="Sun H."/>
            <person name="Tritt A."/>
            <person name="Yoshinaga Y."/>
            <person name="Zwiers L.-H."/>
            <person name="Turgeon B."/>
            <person name="Goodwin S."/>
            <person name="Spatafora J."/>
            <person name="Crous P."/>
            <person name="Grigoriev I."/>
        </authorList>
    </citation>
    <scope>NUCLEOTIDE SEQUENCE</scope>
    <source>
        <strain evidence="1">CBS 183.55</strain>
    </source>
</reference>
<sequence length="161" mass="18904">MMIVLWDDKKDTCNTGDLLLDLKPPLYFRAFCKWFTVRFESRQLAKRDYPHEECEYYRVHHGLRYKYPAIFIRFNRGFAPRIFSKKTFSFAVCQYLTDIGMIELEEHKGFDSVMGIATGKVARHSADCKTPIPVYNQYTIYGRDYEETARTSRPAKIGTGD</sequence>
<dbReference type="Proteomes" id="UP000800082">
    <property type="component" value="Unassembled WGS sequence"/>
</dbReference>